<gene>
    <name evidence="2" type="ORF">GCM10009030_27020</name>
</gene>
<keyword evidence="1" id="KW-0472">Membrane</keyword>
<dbReference type="AlphaFoldDB" id="A0A830GP59"/>
<keyword evidence="1" id="KW-1133">Transmembrane helix</keyword>
<sequence length="191" mass="21695">MVNLHIRVAGLLLDVLAATILAYVSTNSFDKRISRFVDNQPLSQAKDKLFTQSYVSNSHAGFYDLVKSHQRGVDITVEQDDIPDRYPPYPTRLELEPKEGDRVTMYSNRGEEVLEGQENSELIVHYSNPDEAYYDYDDEKMNLGTGETAILLAGFEELIEEKRNQCEDRIVFFATSTLALGFALQLISSLF</sequence>
<organism evidence="2 3">
    <name type="scientific">Haloarcula pellucida</name>
    <dbReference type="NCBI Taxonomy" id="1427151"/>
    <lineage>
        <taxon>Archaea</taxon>
        <taxon>Methanobacteriati</taxon>
        <taxon>Methanobacteriota</taxon>
        <taxon>Stenosarchaea group</taxon>
        <taxon>Halobacteria</taxon>
        <taxon>Halobacteriales</taxon>
        <taxon>Haloarculaceae</taxon>
        <taxon>Haloarcula</taxon>
    </lineage>
</organism>
<dbReference type="EMBL" id="BMOU01000004">
    <property type="protein sequence ID" value="GGN97614.1"/>
    <property type="molecule type" value="Genomic_DNA"/>
</dbReference>
<feature type="transmembrane region" description="Helical" evidence="1">
    <location>
        <begin position="170"/>
        <end position="188"/>
    </location>
</feature>
<dbReference type="RefSeq" id="WP_188998755.1">
    <property type="nucleotide sequence ID" value="NZ_BMOU01000004.1"/>
</dbReference>
<evidence type="ECO:0000313" key="2">
    <source>
        <dbReference type="EMBL" id="GGN97614.1"/>
    </source>
</evidence>
<dbReference type="Proteomes" id="UP000605784">
    <property type="component" value="Unassembled WGS sequence"/>
</dbReference>
<evidence type="ECO:0000313" key="3">
    <source>
        <dbReference type="Proteomes" id="UP000605784"/>
    </source>
</evidence>
<reference evidence="2" key="1">
    <citation type="journal article" date="2014" name="Int. J. Syst. Evol. Microbiol.">
        <title>Complete genome sequence of Corynebacterium casei LMG S-19264T (=DSM 44701T), isolated from a smear-ripened cheese.</title>
        <authorList>
            <consortium name="US DOE Joint Genome Institute (JGI-PGF)"/>
            <person name="Walter F."/>
            <person name="Albersmeier A."/>
            <person name="Kalinowski J."/>
            <person name="Ruckert C."/>
        </authorList>
    </citation>
    <scope>NUCLEOTIDE SEQUENCE</scope>
    <source>
        <strain evidence="2">JCM 17820</strain>
    </source>
</reference>
<name>A0A830GP59_9EURY</name>
<protein>
    <submittedName>
        <fullName evidence="2">Uncharacterized protein</fullName>
    </submittedName>
</protein>
<feature type="transmembrane region" description="Helical" evidence="1">
    <location>
        <begin position="6"/>
        <end position="25"/>
    </location>
</feature>
<evidence type="ECO:0000256" key="1">
    <source>
        <dbReference type="SAM" id="Phobius"/>
    </source>
</evidence>
<proteinExistence type="predicted"/>
<comment type="caution">
    <text evidence="2">The sequence shown here is derived from an EMBL/GenBank/DDBJ whole genome shotgun (WGS) entry which is preliminary data.</text>
</comment>
<reference evidence="2" key="2">
    <citation type="submission" date="2020-09" db="EMBL/GenBank/DDBJ databases">
        <authorList>
            <person name="Sun Q."/>
            <person name="Ohkuma M."/>
        </authorList>
    </citation>
    <scope>NUCLEOTIDE SEQUENCE</scope>
    <source>
        <strain evidence="2">JCM 17820</strain>
    </source>
</reference>
<keyword evidence="3" id="KW-1185">Reference proteome</keyword>
<keyword evidence="1" id="KW-0812">Transmembrane</keyword>
<accession>A0A830GP59</accession>